<dbReference type="Proteomes" id="UP001341840">
    <property type="component" value="Unassembled WGS sequence"/>
</dbReference>
<keyword evidence="3" id="KW-1185">Reference proteome</keyword>
<feature type="compositionally biased region" description="Acidic residues" evidence="1">
    <location>
        <begin position="48"/>
        <end position="62"/>
    </location>
</feature>
<feature type="non-terminal residue" evidence="2">
    <location>
        <position position="80"/>
    </location>
</feature>
<proteinExistence type="predicted"/>
<accession>A0ABU6W1N5</accession>
<evidence type="ECO:0000313" key="2">
    <source>
        <dbReference type="EMBL" id="MED6179244.1"/>
    </source>
</evidence>
<organism evidence="2 3">
    <name type="scientific">Stylosanthes scabra</name>
    <dbReference type="NCBI Taxonomy" id="79078"/>
    <lineage>
        <taxon>Eukaryota</taxon>
        <taxon>Viridiplantae</taxon>
        <taxon>Streptophyta</taxon>
        <taxon>Embryophyta</taxon>
        <taxon>Tracheophyta</taxon>
        <taxon>Spermatophyta</taxon>
        <taxon>Magnoliopsida</taxon>
        <taxon>eudicotyledons</taxon>
        <taxon>Gunneridae</taxon>
        <taxon>Pentapetalae</taxon>
        <taxon>rosids</taxon>
        <taxon>fabids</taxon>
        <taxon>Fabales</taxon>
        <taxon>Fabaceae</taxon>
        <taxon>Papilionoideae</taxon>
        <taxon>50 kb inversion clade</taxon>
        <taxon>dalbergioids sensu lato</taxon>
        <taxon>Dalbergieae</taxon>
        <taxon>Pterocarpus clade</taxon>
        <taxon>Stylosanthes</taxon>
    </lineage>
</organism>
<sequence length="80" mass="8915">MRGAAVMHMGPKELHIYVEHIVDIPEVVEDLVEGPDIVEETVKQPVILEDESSSDSYESAEDEAYKPPPPGYEEDDSDSE</sequence>
<reference evidence="2 3" key="1">
    <citation type="journal article" date="2023" name="Plants (Basel)">
        <title>Bridging the Gap: Combining Genomics and Transcriptomics Approaches to Understand Stylosanthes scabra, an Orphan Legume from the Brazilian Caatinga.</title>
        <authorList>
            <person name="Ferreira-Neto J.R.C."/>
            <person name="da Silva M.D."/>
            <person name="Binneck E."/>
            <person name="de Melo N.F."/>
            <person name="da Silva R.H."/>
            <person name="de Melo A.L.T.M."/>
            <person name="Pandolfi V."/>
            <person name="Bustamante F.O."/>
            <person name="Brasileiro-Vidal A.C."/>
            <person name="Benko-Iseppon A.M."/>
        </authorList>
    </citation>
    <scope>NUCLEOTIDE SEQUENCE [LARGE SCALE GENOMIC DNA]</scope>
    <source>
        <tissue evidence="2">Leaves</tissue>
    </source>
</reference>
<gene>
    <name evidence="2" type="ORF">PIB30_115305</name>
</gene>
<protein>
    <submittedName>
        <fullName evidence="2">Uncharacterized protein</fullName>
    </submittedName>
</protein>
<comment type="caution">
    <text evidence="2">The sequence shown here is derived from an EMBL/GenBank/DDBJ whole genome shotgun (WGS) entry which is preliminary data.</text>
</comment>
<name>A0ABU6W1N5_9FABA</name>
<evidence type="ECO:0000313" key="3">
    <source>
        <dbReference type="Proteomes" id="UP001341840"/>
    </source>
</evidence>
<feature type="region of interest" description="Disordered" evidence="1">
    <location>
        <begin position="38"/>
        <end position="80"/>
    </location>
</feature>
<dbReference type="EMBL" id="JASCZI010163281">
    <property type="protein sequence ID" value="MED6179244.1"/>
    <property type="molecule type" value="Genomic_DNA"/>
</dbReference>
<evidence type="ECO:0000256" key="1">
    <source>
        <dbReference type="SAM" id="MobiDB-lite"/>
    </source>
</evidence>